<evidence type="ECO:0000256" key="1">
    <source>
        <dbReference type="SAM" id="MobiDB-lite"/>
    </source>
</evidence>
<dbReference type="EMBL" id="SGPX01000003">
    <property type="protein sequence ID" value="MCL6350919.1"/>
    <property type="molecule type" value="Genomic_DNA"/>
</dbReference>
<evidence type="ECO:0000313" key="4">
    <source>
        <dbReference type="Proteomes" id="UP001055618"/>
    </source>
</evidence>
<protein>
    <submittedName>
        <fullName evidence="3">Uncharacterized protein</fullName>
    </submittedName>
</protein>
<dbReference type="EMBL" id="SGPY01000003">
    <property type="protein sequence ID" value="MCL6368317.1"/>
    <property type="molecule type" value="Genomic_DNA"/>
</dbReference>
<sequence length="107" mass="11818">MDAAKACAASDKNVNDVFEQHLCWPVGRVPFMGRVSASQAVRTAGMNTEGTAKRRDLPRKARGHGATATEPPRVGRVRRELQKFTRLVAHETFTLLTETTEIPNLCL</sequence>
<comment type="caution">
    <text evidence="3">The sequence shown here is derived from an EMBL/GenBank/DDBJ whole genome shotgun (WGS) entry which is preliminary data.</text>
</comment>
<name>A0AAW5GC79_9GAMM</name>
<feature type="region of interest" description="Disordered" evidence="1">
    <location>
        <begin position="42"/>
        <end position="72"/>
    </location>
</feature>
<dbReference type="AlphaFoldDB" id="A0AAW5GC79"/>
<accession>A0AAW5GC79</accession>
<dbReference type="Proteomes" id="UP001057360">
    <property type="component" value="Unassembled WGS sequence"/>
</dbReference>
<gene>
    <name evidence="2" type="ORF">EXT50_07035</name>
    <name evidence="3" type="ORF">EXT53_07035</name>
</gene>
<keyword evidence="4" id="KW-1185">Reference proteome</keyword>
<reference evidence="3" key="1">
    <citation type="submission" date="2019-02" db="EMBL/GenBank/DDBJ databases">
        <title>New Zealand Erwinia strains with phe-tRNA free attachment sites.</title>
        <authorList>
            <person name="Nunes-Leite L."/>
            <person name="Pitman A.R."/>
        </authorList>
    </citation>
    <scope>NUCLEOTIDE SEQUENCE</scope>
    <source>
        <strain evidence="3">Ec-140</strain>
        <strain evidence="2">Ec-143</strain>
    </source>
</reference>
<proteinExistence type="predicted"/>
<organism evidence="3 5">
    <name type="scientific">Pectobacterium polaris</name>
    <dbReference type="NCBI Taxonomy" id="2042057"/>
    <lineage>
        <taxon>Bacteria</taxon>
        <taxon>Pseudomonadati</taxon>
        <taxon>Pseudomonadota</taxon>
        <taxon>Gammaproteobacteria</taxon>
        <taxon>Enterobacterales</taxon>
        <taxon>Pectobacteriaceae</taxon>
        <taxon>Pectobacterium</taxon>
    </lineage>
</organism>
<evidence type="ECO:0000313" key="5">
    <source>
        <dbReference type="Proteomes" id="UP001057360"/>
    </source>
</evidence>
<dbReference type="Proteomes" id="UP001055618">
    <property type="component" value="Unassembled WGS sequence"/>
</dbReference>
<evidence type="ECO:0000313" key="2">
    <source>
        <dbReference type="EMBL" id="MCL6350919.1"/>
    </source>
</evidence>
<evidence type="ECO:0000313" key="3">
    <source>
        <dbReference type="EMBL" id="MCL6368317.1"/>
    </source>
</evidence>